<accession>A0AAJ1BH88</accession>
<gene>
    <name evidence="2" type="ORF">MJ923_10285</name>
</gene>
<dbReference type="RefSeq" id="WP_240590999.1">
    <property type="nucleotide sequence ID" value="NZ_JAKUDL010000003.1"/>
</dbReference>
<proteinExistence type="predicted"/>
<dbReference type="PROSITE" id="PS00287">
    <property type="entry name" value="CYSTATIN"/>
    <property type="match status" value="1"/>
</dbReference>
<dbReference type="AlphaFoldDB" id="A0AAJ1BH88"/>
<name>A0AAJ1BH88_9GAMM</name>
<evidence type="ECO:0000259" key="1">
    <source>
        <dbReference type="Pfam" id="PF00031"/>
    </source>
</evidence>
<evidence type="ECO:0000313" key="2">
    <source>
        <dbReference type="EMBL" id="MCH4294687.1"/>
    </source>
</evidence>
<dbReference type="Proteomes" id="UP001297581">
    <property type="component" value="Unassembled WGS sequence"/>
</dbReference>
<dbReference type="Gene3D" id="3.10.450.10">
    <property type="match status" value="1"/>
</dbReference>
<feature type="domain" description="Cystatin" evidence="1">
    <location>
        <begin position="94"/>
        <end position="153"/>
    </location>
</feature>
<reference evidence="2 3" key="1">
    <citation type="submission" date="2022-02" db="EMBL/GenBank/DDBJ databases">
        <title>The genome sequence of Shewanella sp. 3B26.</title>
        <authorList>
            <person name="Du J."/>
        </authorList>
    </citation>
    <scope>NUCLEOTIDE SEQUENCE [LARGE SCALE GENOMIC DNA]</scope>
    <source>
        <strain evidence="2 3">3B26</strain>
    </source>
</reference>
<evidence type="ECO:0000313" key="3">
    <source>
        <dbReference type="Proteomes" id="UP001297581"/>
    </source>
</evidence>
<dbReference type="InterPro" id="IPR000010">
    <property type="entry name" value="Cystatin_dom"/>
</dbReference>
<organism evidence="2 3">
    <name type="scientific">Shewanella zhuhaiensis</name>
    <dbReference type="NCBI Taxonomy" id="2919576"/>
    <lineage>
        <taxon>Bacteria</taxon>
        <taxon>Pseudomonadati</taxon>
        <taxon>Pseudomonadota</taxon>
        <taxon>Gammaproteobacteria</taxon>
        <taxon>Alteromonadales</taxon>
        <taxon>Shewanellaceae</taxon>
        <taxon>Shewanella</taxon>
    </lineage>
</organism>
<keyword evidence="3" id="KW-1185">Reference proteome</keyword>
<dbReference type="InterPro" id="IPR046350">
    <property type="entry name" value="Cystatin_sf"/>
</dbReference>
<dbReference type="PROSITE" id="PS51257">
    <property type="entry name" value="PROKAR_LIPOPROTEIN"/>
    <property type="match status" value="1"/>
</dbReference>
<dbReference type="GO" id="GO:0004869">
    <property type="term" value="F:cysteine-type endopeptidase inhibitor activity"/>
    <property type="evidence" value="ECO:0007669"/>
    <property type="project" value="InterPro"/>
</dbReference>
<dbReference type="CDD" id="cd00042">
    <property type="entry name" value="CY"/>
    <property type="match status" value="1"/>
</dbReference>
<protein>
    <submittedName>
        <fullName evidence="2">Cystatin domain-containing protein</fullName>
    </submittedName>
</protein>
<dbReference type="EMBL" id="JAKUDL010000003">
    <property type="protein sequence ID" value="MCH4294687.1"/>
    <property type="molecule type" value="Genomic_DNA"/>
</dbReference>
<sequence length="171" mass="18436">MHRIYIGLLGMALLAGCGDNAGHTQAVADSPAAQQASAQEATTQQASVQKESVQKESAAQAATQGDMAMVQDGIKDCIPGDGLPGGWHRQEEVSDDARAALDTVLRQMNTAARLKDIREVRTQVVAGLNYAIEFELDNGEVWHTKVYRDLKGHYSMKDVAVHGPLLPLCPR</sequence>
<dbReference type="InterPro" id="IPR018073">
    <property type="entry name" value="Prot_inh_cystat_CS"/>
</dbReference>
<dbReference type="SUPFAM" id="SSF54403">
    <property type="entry name" value="Cystatin/monellin"/>
    <property type="match status" value="1"/>
</dbReference>
<comment type="caution">
    <text evidence="2">The sequence shown here is derived from an EMBL/GenBank/DDBJ whole genome shotgun (WGS) entry which is preliminary data.</text>
</comment>
<dbReference type="Pfam" id="PF00031">
    <property type="entry name" value="Cystatin"/>
    <property type="match status" value="1"/>
</dbReference>